<dbReference type="SUPFAM" id="SSF48726">
    <property type="entry name" value="Immunoglobulin"/>
    <property type="match status" value="1"/>
</dbReference>
<reference evidence="2" key="2">
    <citation type="journal article" date="2021" name="Genome Biol. Evol.">
        <title>Developing a high-quality reference genome for a parasitic bivalve with doubly uniparental inheritance (Bivalvia: Unionida).</title>
        <authorList>
            <person name="Smith C.H."/>
        </authorList>
    </citation>
    <scope>NUCLEOTIDE SEQUENCE</scope>
    <source>
        <strain evidence="2">CHS0354</strain>
        <tissue evidence="2">Mantle</tissue>
    </source>
</reference>
<name>A0AAE0W4X2_9BIVA</name>
<keyword evidence="3" id="KW-1185">Reference proteome</keyword>
<dbReference type="InterPro" id="IPR007110">
    <property type="entry name" value="Ig-like_dom"/>
</dbReference>
<organism evidence="2 3">
    <name type="scientific">Potamilus streckersoni</name>
    <dbReference type="NCBI Taxonomy" id="2493646"/>
    <lineage>
        <taxon>Eukaryota</taxon>
        <taxon>Metazoa</taxon>
        <taxon>Spiralia</taxon>
        <taxon>Lophotrochozoa</taxon>
        <taxon>Mollusca</taxon>
        <taxon>Bivalvia</taxon>
        <taxon>Autobranchia</taxon>
        <taxon>Heteroconchia</taxon>
        <taxon>Palaeoheterodonta</taxon>
        <taxon>Unionida</taxon>
        <taxon>Unionoidea</taxon>
        <taxon>Unionidae</taxon>
        <taxon>Ambleminae</taxon>
        <taxon>Lampsilini</taxon>
        <taxon>Potamilus</taxon>
    </lineage>
</organism>
<evidence type="ECO:0000313" key="2">
    <source>
        <dbReference type="EMBL" id="KAK3601229.1"/>
    </source>
</evidence>
<dbReference type="Gene3D" id="2.60.40.10">
    <property type="entry name" value="Immunoglobulins"/>
    <property type="match status" value="1"/>
</dbReference>
<reference evidence="2" key="3">
    <citation type="submission" date="2023-05" db="EMBL/GenBank/DDBJ databases">
        <authorList>
            <person name="Smith C.H."/>
        </authorList>
    </citation>
    <scope>NUCLEOTIDE SEQUENCE</scope>
    <source>
        <strain evidence="2">CHS0354</strain>
        <tissue evidence="2">Mantle</tissue>
    </source>
</reference>
<gene>
    <name evidence="2" type="ORF">CHS0354_040412</name>
</gene>
<sequence>MKHLSSERKEKATIYDVQLDPVEGRTVQAIIGRNVSFSFVFTNITKDGGIFIRHDMSPFFSLWPDKKFHFVHKETENVRVSADMSRDETFKVTVNFLNITSSDAGLYTVTQQLNSDKFDYGVLLQMINSTQIPRIAIARYNLSDSSLVLQCVSDKSYPANVSWKLNASLIRNMDEYLHNNDYLSIRNLTNDHQYNSFTCWEQESGLESDTYRLTARE</sequence>
<proteinExistence type="predicted"/>
<comment type="caution">
    <text evidence="2">The sequence shown here is derived from an EMBL/GenBank/DDBJ whole genome shotgun (WGS) entry which is preliminary data.</text>
</comment>
<dbReference type="InterPro" id="IPR036179">
    <property type="entry name" value="Ig-like_dom_sf"/>
</dbReference>
<protein>
    <recommendedName>
        <fullName evidence="1">Ig-like domain-containing protein</fullName>
    </recommendedName>
</protein>
<feature type="domain" description="Ig-like" evidence="1">
    <location>
        <begin position="133"/>
        <end position="199"/>
    </location>
</feature>
<dbReference type="AlphaFoldDB" id="A0AAE0W4X2"/>
<dbReference type="EMBL" id="JAEAOA010002336">
    <property type="protein sequence ID" value="KAK3601229.1"/>
    <property type="molecule type" value="Genomic_DNA"/>
</dbReference>
<dbReference type="Proteomes" id="UP001195483">
    <property type="component" value="Unassembled WGS sequence"/>
</dbReference>
<reference evidence="2" key="1">
    <citation type="journal article" date="2021" name="Genome Biol. Evol.">
        <title>A High-Quality Reference Genome for a Parasitic Bivalve with Doubly Uniparental Inheritance (Bivalvia: Unionida).</title>
        <authorList>
            <person name="Smith C.H."/>
        </authorList>
    </citation>
    <scope>NUCLEOTIDE SEQUENCE</scope>
    <source>
        <strain evidence="2">CHS0354</strain>
    </source>
</reference>
<evidence type="ECO:0000313" key="3">
    <source>
        <dbReference type="Proteomes" id="UP001195483"/>
    </source>
</evidence>
<evidence type="ECO:0000259" key="1">
    <source>
        <dbReference type="PROSITE" id="PS50835"/>
    </source>
</evidence>
<dbReference type="PROSITE" id="PS50835">
    <property type="entry name" value="IG_LIKE"/>
    <property type="match status" value="1"/>
</dbReference>
<dbReference type="InterPro" id="IPR013783">
    <property type="entry name" value="Ig-like_fold"/>
</dbReference>
<accession>A0AAE0W4X2</accession>